<proteinExistence type="predicted"/>
<dbReference type="EC" id="2.1.1.-" evidence="2"/>
<dbReference type="EMBL" id="JAXAVW010000025">
    <property type="protein sequence ID" value="MDX8034139.1"/>
    <property type="molecule type" value="Genomic_DNA"/>
</dbReference>
<reference evidence="2 3" key="2">
    <citation type="submission" date="2023-11" db="EMBL/GenBank/DDBJ databases">
        <authorList>
            <person name="Lara A.C."/>
            <person name="Chronakova A."/>
        </authorList>
    </citation>
    <scope>NUCLEOTIDE SEQUENCE [LARGE SCALE GENOMIC DNA]</scope>
    <source>
        <strain evidence="2 3">BCCO 10_0856</strain>
    </source>
</reference>
<dbReference type="SUPFAM" id="SSF53335">
    <property type="entry name" value="S-adenosyl-L-methionine-dependent methyltransferases"/>
    <property type="match status" value="1"/>
</dbReference>
<evidence type="ECO:0000313" key="2">
    <source>
        <dbReference type="EMBL" id="MDX8034139.1"/>
    </source>
</evidence>
<organism evidence="2 3">
    <name type="scientific">Lentzea miocenica</name>
    <dbReference type="NCBI Taxonomy" id="3095431"/>
    <lineage>
        <taxon>Bacteria</taxon>
        <taxon>Bacillati</taxon>
        <taxon>Actinomycetota</taxon>
        <taxon>Actinomycetes</taxon>
        <taxon>Pseudonocardiales</taxon>
        <taxon>Pseudonocardiaceae</taxon>
        <taxon>Lentzea</taxon>
    </lineage>
</organism>
<dbReference type="GO" id="GO:0032259">
    <property type="term" value="P:methylation"/>
    <property type="evidence" value="ECO:0007669"/>
    <property type="project" value="UniProtKB-KW"/>
</dbReference>
<protein>
    <submittedName>
        <fullName evidence="2">Class I SAM-dependent methyltransferase</fullName>
        <ecNumber evidence="2">2.1.1.-</ecNumber>
    </submittedName>
</protein>
<keyword evidence="2" id="KW-0808">Transferase</keyword>
<evidence type="ECO:0000313" key="3">
    <source>
        <dbReference type="Proteomes" id="UP001285521"/>
    </source>
</evidence>
<dbReference type="Pfam" id="PF13847">
    <property type="entry name" value="Methyltransf_31"/>
    <property type="match status" value="1"/>
</dbReference>
<accession>A0ABU4T7J7</accession>
<name>A0ABU4T7J7_9PSEU</name>
<sequence>MTSGARTDVLAFYRELPFNHRRDARTQAGLISGADPARGYPPLVTALRPGLRLLDVGCGTGWLPIAAALHHRCLANGVDFNPVAVDRAREVADLLGVPVSFEVADLFTYRPGPRFDLVTSLGVLHHTDDCVGGLVHIGQSMVAGGGRMIIGLYHEHAREPFLAHFDRMRRRGASEDALYAEFRRLRHGGAAPADDDDTFLRSWFRDQVLHPHETRHTLAEMLPVLADIGFTLESTSVNGFGPLPDDPGELRYRERALAHDARRALAAGRYDPGFFLFQAVRTKGAVR</sequence>
<dbReference type="Proteomes" id="UP001285521">
    <property type="component" value="Unassembled WGS sequence"/>
</dbReference>
<gene>
    <name evidence="2" type="ORF">SK803_28305</name>
</gene>
<dbReference type="InterPro" id="IPR029063">
    <property type="entry name" value="SAM-dependent_MTases_sf"/>
</dbReference>
<dbReference type="Gene3D" id="3.40.50.150">
    <property type="entry name" value="Vaccinia Virus protein VP39"/>
    <property type="match status" value="1"/>
</dbReference>
<keyword evidence="2" id="KW-0489">Methyltransferase</keyword>
<dbReference type="PANTHER" id="PTHR43861">
    <property type="entry name" value="TRANS-ACONITATE 2-METHYLTRANSFERASE-RELATED"/>
    <property type="match status" value="1"/>
</dbReference>
<dbReference type="InterPro" id="IPR025714">
    <property type="entry name" value="Methyltranfer_dom"/>
</dbReference>
<feature type="domain" description="Methyltransferase" evidence="1">
    <location>
        <begin position="49"/>
        <end position="152"/>
    </location>
</feature>
<dbReference type="RefSeq" id="WP_319969164.1">
    <property type="nucleotide sequence ID" value="NZ_JAXAVW010000025.1"/>
</dbReference>
<keyword evidence="3" id="KW-1185">Reference proteome</keyword>
<reference evidence="2 3" key="1">
    <citation type="submission" date="2023-11" db="EMBL/GenBank/DDBJ databases">
        <title>Lentzea sokolovensis, sp. nov., Lentzea kristufkii, sp. nov., and Lentzea miocenensis, sp. nov., rare actinobacteria from Sokolov Coal Basin, Miocene lacustrine sediment, Czech Republic.</title>
        <authorList>
            <person name="Lara A."/>
            <person name="Kotroba L."/>
            <person name="Nouioui I."/>
            <person name="Neumann-Schaal M."/>
            <person name="Mast Y."/>
            <person name="Chronakova A."/>
        </authorList>
    </citation>
    <scope>NUCLEOTIDE SEQUENCE [LARGE SCALE GENOMIC DNA]</scope>
    <source>
        <strain evidence="2 3">BCCO 10_0856</strain>
    </source>
</reference>
<comment type="caution">
    <text evidence="2">The sequence shown here is derived from an EMBL/GenBank/DDBJ whole genome shotgun (WGS) entry which is preliminary data.</text>
</comment>
<dbReference type="GO" id="GO:0008168">
    <property type="term" value="F:methyltransferase activity"/>
    <property type="evidence" value="ECO:0007669"/>
    <property type="project" value="UniProtKB-KW"/>
</dbReference>
<dbReference type="CDD" id="cd02440">
    <property type="entry name" value="AdoMet_MTases"/>
    <property type="match status" value="1"/>
</dbReference>
<evidence type="ECO:0000259" key="1">
    <source>
        <dbReference type="Pfam" id="PF13847"/>
    </source>
</evidence>